<dbReference type="EMBL" id="JAGINS010000001">
    <property type="protein sequence ID" value="MBP2357671.1"/>
    <property type="molecule type" value="Genomic_DNA"/>
</dbReference>
<sequence>MRSGTRNIARLSPLKHRNLDVLGRCSFAASTPAAGDLRPLRDPDAAGLGLDEGDEEERPGVLRLSGPGVTA</sequence>
<organism evidence="2 3">
    <name type="scientific">Streptomyces clavifer</name>
    <dbReference type="NCBI Taxonomy" id="68188"/>
    <lineage>
        <taxon>Bacteria</taxon>
        <taxon>Bacillati</taxon>
        <taxon>Actinomycetota</taxon>
        <taxon>Actinomycetes</taxon>
        <taxon>Kitasatosporales</taxon>
        <taxon>Streptomycetaceae</taxon>
        <taxon>Streptomyces</taxon>
    </lineage>
</organism>
<reference evidence="2 3" key="1">
    <citation type="submission" date="2021-03" db="EMBL/GenBank/DDBJ databases">
        <title>Sequencing the genomes of 1000 actinobacteria strains.</title>
        <authorList>
            <person name="Klenk H.-P."/>
        </authorList>
    </citation>
    <scope>NUCLEOTIDE SEQUENCE [LARGE SCALE GENOMIC DNA]</scope>
    <source>
        <strain evidence="2 3">DSM 40843</strain>
    </source>
</reference>
<dbReference type="Proteomes" id="UP001519311">
    <property type="component" value="Unassembled WGS sequence"/>
</dbReference>
<gene>
    <name evidence="2" type="ORF">JOF59_000071</name>
</gene>
<accession>A0ABS4V1J0</accession>
<protein>
    <submittedName>
        <fullName evidence="2">Uncharacterized protein</fullName>
    </submittedName>
</protein>
<evidence type="ECO:0000256" key="1">
    <source>
        <dbReference type="SAM" id="MobiDB-lite"/>
    </source>
</evidence>
<proteinExistence type="predicted"/>
<comment type="caution">
    <text evidence="2">The sequence shown here is derived from an EMBL/GenBank/DDBJ whole genome shotgun (WGS) entry which is preliminary data.</text>
</comment>
<name>A0ABS4V1J0_9ACTN</name>
<keyword evidence="3" id="KW-1185">Reference proteome</keyword>
<evidence type="ECO:0000313" key="2">
    <source>
        <dbReference type="EMBL" id="MBP2357671.1"/>
    </source>
</evidence>
<evidence type="ECO:0000313" key="3">
    <source>
        <dbReference type="Proteomes" id="UP001519311"/>
    </source>
</evidence>
<feature type="region of interest" description="Disordered" evidence="1">
    <location>
        <begin position="32"/>
        <end position="71"/>
    </location>
</feature>